<evidence type="ECO:0000256" key="1">
    <source>
        <dbReference type="ARBA" id="ARBA00008325"/>
    </source>
</evidence>
<dbReference type="OrthoDB" id="447314at2759"/>
<evidence type="ECO:0000256" key="2">
    <source>
        <dbReference type="ARBA" id="ARBA00022729"/>
    </source>
</evidence>
<dbReference type="Proteomes" id="UP000827284">
    <property type="component" value="Unassembled WGS sequence"/>
</dbReference>
<protein>
    <submittedName>
        <fullName evidence="3">Uncharacterized protein</fullName>
    </submittedName>
</protein>
<dbReference type="Pfam" id="PF09435">
    <property type="entry name" value="DUF2015"/>
    <property type="match status" value="1"/>
</dbReference>
<accession>A0A9P3LT65</accession>
<sequence length="127" mass="15034">MLSIFLVLLVWCIAAYITRGFWLPKLQELRERLRYTRLPFFRSEEDRTFEQNIEEGLTSDNFDLHQNLLAGDDRHGLENANEIRAIMKKYRCNFDQARLIQQQNKMKANGIDPRTGVPIDPKAVYFK</sequence>
<dbReference type="PANTHER" id="PTHR28023:SF1">
    <property type="entry name" value="UPF0357 PROTEIN YCL012C"/>
    <property type="match status" value="1"/>
</dbReference>
<organism evidence="3 4">
    <name type="scientific">Entomortierella parvispora</name>
    <dbReference type="NCBI Taxonomy" id="205924"/>
    <lineage>
        <taxon>Eukaryota</taxon>
        <taxon>Fungi</taxon>
        <taxon>Fungi incertae sedis</taxon>
        <taxon>Mucoromycota</taxon>
        <taxon>Mortierellomycotina</taxon>
        <taxon>Mortierellomycetes</taxon>
        <taxon>Mortierellales</taxon>
        <taxon>Mortierellaceae</taxon>
        <taxon>Entomortierella</taxon>
    </lineage>
</organism>
<keyword evidence="2" id="KW-0732">Signal</keyword>
<proteinExistence type="inferred from homology"/>
<dbReference type="InterPro" id="IPR018559">
    <property type="entry name" value="DUF2015"/>
</dbReference>
<keyword evidence="4" id="KW-1185">Reference proteome</keyword>
<gene>
    <name evidence="3" type="ORF">EMPS_02046</name>
</gene>
<name>A0A9P3LT65_9FUNG</name>
<evidence type="ECO:0000313" key="4">
    <source>
        <dbReference type="Proteomes" id="UP000827284"/>
    </source>
</evidence>
<reference evidence="3" key="1">
    <citation type="submission" date="2021-11" db="EMBL/GenBank/DDBJ databases">
        <authorList>
            <person name="Herlambang A."/>
            <person name="Guo Y."/>
            <person name="Takashima Y."/>
            <person name="Nishizawa T."/>
        </authorList>
    </citation>
    <scope>NUCLEOTIDE SEQUENCE</scope>
    <source>
        <strain evidence="3">E1425</strain>
    </source>
</reference>
<dbReference type="AlphaFoldDB" id="A0A9P3LT65"/>
<dbReference type="EMBL" id="BQFW01000002">
    <property type="protein sequence ID" value="GJJ69698.1"/>
    <property type="molecule type" value="Genomic_DNA"/>
</dbReference>
<evidence type="ECO:0000313" key="3">
    <source>
        <dbReference type="EMBL" id="GJJ69698.1"/>
    </source>
</evidence>
<dbReference type="PANTHER" id="PTHR28023">
    <property type="entry name" value="UPF0357 PROTEIN YCL012C"/>
    <property type="match status" value="1"/>
</dbReference>
<comment type="caution">
    <text evidence="3">The sequence shown here is derived from an EMBL/GenBank/DDBJ whole genome shotgun (WGS) entry which is preliminary data.</text>
</comment>
<comment type="similarity">
    <text evidence="1">Belongs to the UPF0357 family.</text>
</comment>
<reference evidence="3" key="2">
    <citation type="journal article" date="2022" name="Microbiol. Resour. Announc.">
        <title>Whole-Genome Sequence of Entomortierella parvispora E1425, a Mucoromycotan Fungus Associated with Burkholderiaceae-Related Endosymbiotic Bacteria.</title>
        <authorList>
            <person name="Herlambang A."/>
            <person name="Guo Y."/>
            <person name="Takashima Y."/>
            <person name="Narisawa K."/>
            <person name="Ohta H."/>
            <person name="Nishizawa T."/>
        </authorList>
    </citation>
    <scope>NUCLEOTIDE SEQUENCE</scope>
    <source>
        <strain evidence="3">E1425</strain>
    </source>
</reference>